<dbReference type="EMBL" id="JANPWB010000005">
    <property type="protein sequence ID" value="KAJ1184718.1"/>
    <property type="molecule type" value="Genomic_DNA"/>
</dbReference>
<dbReference type="AlphaFoldDB" id="A0AAV7UAF6"/>
<dbReference type="Proteomes" id="UP001066276">
    <property type="component" value="Chromosome 3_1"/>
</dbReference>
<evidence type="ECO:0000313" key="2">
    <source>
        <dbReference type="Proteomes" id="UP001066276"/>
    </source>
</evidence>
<accession>A0AAV7UAF6</accession>
<gene>
    <name evidence="1" type="ORF">NDU88_001521</name>
</gene>
<proteinExistence type="predicted"/>
<reference evidence="1" key="1">
    <citation type="journal article" date="2022" name="bioRxiv">
        <title>Sequencing and chromosome-scale assembly of the giantPleurodeles waltlgenome.</title>
        <authorList>
            <person name="Brown T."/>
            <person name="Elewa A."/>
            <person name="Iarovenko S."/>
            <person name="Subramanian E."/>
            <person name="Araus A.J."/>
            <person name="Petzold A."/>
            <person name="Susuki M."/>
            <person name="Suzuki K.-i.T."/>
            <person name="Hayashi T."/>
            <person name="Toyoda A."/>
            <person name="Oliveira C."/>
            <person name="Osipova E."/>
            <person name="Leigh N.D."/>
            <person name="Simon A."/>
            <person name="Yun M.H."/>
        </authorList>
    </citation>
    <scope>NUCLEOTIDE SEQUENCE</scope>
    <source>
        <strain evidence="1">20211129_DDA</strain>
        <tissue evidence="1">Liver</tissue>
    </source>
</reference>
<keyword evidence="2" id="KW-1185">Reference proteome</keyword>
<name>A0AAV7UAF6_PLEWA</name>
<organism evidence="1 2">
    <name type="scientific">Pleurodeles waltl</name>
    <name type="common">Iberian ribbed newt</name>
    <dbReference type="NCBI Taxonomy" id="8319"/>
    <lineage>
        <taxon>Eukaryota</taxon>
        <taxon>Metazoa</taxon>
        <taxon>Chordata</taxon>
        <taxon>Craniata</taxon>
        <taxon>Vertebrata</taxon>
        <taxon>Euteleostomi</taxon>
        <taxon>Amphibia</taxon>
        <taxon>Batrachia</taxon>
        <taxon>Caudata</taxon>
        <taxon>Salamandroidea</taxon>
        <taxon>Salamandridae</taxon>
        <taxon>Pleurodelinae</taxon>
        <taxon>Pleurodeles</taxon>
    </lineage>
</organism>
<protein>
    <submittedName>
        <fullName evidence="1">Uncharacterized protein</fullName>
    </submittedName>
</protein>
<sequence length="112" mass="12288">MERLGARGSLKSRGEILDGRERWRHAGEIAGQSDRRVPQIGFVQLGTVAAGAHRRGVQGRSHVRGPTKPLHTRLLPLRNSRWCPSSSDRHQLHAPRGAQRNLPCGPLLAAAL</sequence>
<comment type="caution">
    <text evidence="1">The sequence shown here is derived from an EMBL/GenBank/DDBJ whole genome shotgun (WGS) entry which is preliminary data.</text>
</comment>
<evidence type="ECO:0000313" key="1">
    <source>
        <dbReference type="EMBL" id="KAJ1184718.1"/>
    </source>
</evidence>